<proteinExistence type="inferred from homology"/>
<dbReference type="InterPro" id="IPR016181">
    <property type="entry name" value="Acyl_CoA_acyltransferase"/>
</dbReference>
<dbReference type="Pfam" id="PF00857">
    <property type="entry name" value="Isochorismatase"/>
    <property type="match status" value="1"/>
</dbReference>
<dbReference type="EMBL" id="ML738693">
    <property type="protein sequence ID" value="KAE8158536.1"/>
    <property type="molecule type" value="Genomic_DNA"/>
</dbReference>
<organism evidence="4 5">
    <name type="scientific">Aspergillus tamarii</name>
    <dbReference type="NCBI Taxonomy" id="41984"/>
    <lineage>
        <taxon>Eukaryota</taxon>
        <taxon>Fungi</taxon>
        <taxon>Dikarya</taxon>
        <taxon>Ascomycota</taxon>
        <taxon>Pezizomycotina</taxon>
        <taxon>Eurotiomycetes</taxon>
        <taxon>Eurotiomycetidae</taxon>
        <taxon>Eurotiales</taxon>
        <taxon>Aspergillaceae</taxon>
        <taxon>Aspergillus</taxon>
        <taxon>Aspergillus subgen. Circumdati</taxon>
    </lineage>
</organism>
<dbReference type="SUPFAM" id="SSF55729">
    <property type="entry name" value="Acyl-CoA N-acyltransferases (Nat)"/>
    <property type="match status" value="1"/>
</dbReference>
<feature type="region of interest" description="Disordered" evidence="2">
    <location>
        <begin position="1"/>
        <end position="22"/>
    </location>
</feature>
<protein>
    <submittedName>
        <fullName evidence="4">Isochorismatase-like protein</fullName>
    </submittedName>
</protein>
<dbReference type="SUPFAM" id="SSF52499">
    <property type="entry name" value="Isochorismatase-like hydrolases"/>
    <property type="match status" value="1"/>
</dbReference>
<evidence type="ECO:0000256" key="2">
    <source>
        <dbReference type="SAM" id="MobiDB-lite"/>
    </source>
</evidence>
<name>A0A5N6UJ71_ASPTM</name>
<evidence type="ECO:0000313" key="4">
    <source>
        <dbReference type="EMBL" id="KAE8158536.1"/>
    </source>
</evidence>
<dbReference type="InterPro" id="IPR000868">
    <property type="entry name" value="Isochorismatase-like_dom"/>
</dbReference>
<keyword evidence="5" id="KW-1185">Reference proteome</keyword>
<dbReference type="Pfam" id="PF13302">
    <property type="entry name" value="Acetyltransf_3"/>
    <property type="match status" value="1"/>
</dbReference>
<dbReference type="GO" id="GO:0008999">
    <property type="term" value="F:protein-N-terminal-alanine acetyltransferase activity"/>
    <property type="evidence" value="ECO:0007669"/>
    <property type="project" value="TreeGrafter"/>
</dbReference>
<evidence type="ECO:0000256" key="1">
    <source>
        <dbReference type="ARBA" id="ARBA00006336"/>
    </source>
</evidence>
<evidence type="ECO:0000313" key="5">
    <source>
        <dbReference type="Proteomes" id="UP000326950"/>
    </source>
</evidence>
<dbReference type="InterPro" id="IPR051908">
    <property type="entry name" value="Ribosomal_N-acetyltransferase"/>
</dbReference>
<reference evidence="4 5" key="1">
    <citation type="submission" date="2019-04" db="EMBL/GenBank/DDBJ databases">
        <title>Friends and foes A comparative genomics study of 23 Aspergillus species from section Flavi.</title>
        <authorList>
            <consortium name="DOE Joint Genome Institute"/>
            <person name="Kjaerbolling I."/>
            <person name="Vesth T."/>
            <person name="Frisvad J.C."/>
            <person name="Nybo J.L."/>
            <person name="Theobald S."/>
            <person name="Kildgaard S."/>
            <person name="Isbrandt T."/>
            <person name="Kuo A."/>
            <person name="Sato A."/>
            <person name="Lyhne E.K."/>
            <person name="Kogle M.E."/>
            <person name="Wiebenga A."/>
            <person name="Kun R.S."/>
            <person name="Lubbers R.J."/>
            <person name="Makela M.R."/>
            <person name="Barry K."/>
            <person name="Chovatia M."/>
            <person name="Clum A."/>
            <person name="Daum C."/>
            <person name="Haridas S."/>
            <person name="He G."/>
            <person name="LaButti K."/>
            <person name="Lipzen A."/>
            <person name="Mondo S."/>
            <person name="Riley R."/>
            <person name="Salamov A."/>
            <person name="Simmons B.A."/>
            <person name="Magnuson J.K."/>
            <person name="Henrissat B."/>
            <person name="Mortensen U.H."/>
            <person name="Larsen T.O."/>
            <person name="Devries R.P."/>
            <person name="Grigoriev I.V."/>
            <person name="Machida M."/>
            <person name="Baker S.E."/>
            <person name="Andersen M.R."/>
        </authorList>
    </citation>
    <scope>NUCLEOTIDE SEQUENCE [LARGE SCALE GENOMIC DNA]</scope>
    <source>
        <strain evidence="4 5">CBS 117626</strain>
    </source>
</reference>
<dbReference type="PANTHER" id="PTHR43441">
    <property type="entry name" value="RIBOSOMAL-PROTEIN-SERINE ACETYLTRANSFERASE"/>
    <property type="match status" value="1"/>
</dbReference>
<sequence length="379" mass="42568">MTTNPAPGPEVLLPPAQPPTPYPLPGRTITLHPIEESHTQDLWNVVGGTTDPQKASVWTYLPEGPYPEDTYLDFATSIQNKTTSKDPLFYMILDHRTNKPQGWITLMSIVPEHLRLEIGNVLFAPELQRTTGATEAVYLLLRYAFEELGYRRVEWKCNDLNEGSKRAARRLGNNWILLTQTTRQHPTMATTKTALLILDIQKGVTGQILDGSTREREESYLQRLAFVVKTARERSIHIIHVKTAFRRGFPDLHPRNPSAQRVILTGKYTDGDESVELHPAVVPHENDIVTTKRRVSAFVGSDLDVILRSSHIENLVVVGFITSGAVLSTVRQAADLDYGLTALEDLCLDRDQEVHDVLMKKVIAKQADVVGSEEWIARL</sequence>
<dbReference type="OrthoDB" id="1739143at2759"/>
<dbReference type="InterPro" id="IPR000182">
    <property type="entry name" value="GNAT_dom"/>
</dbReference>
<gene>
    <name evidence="4" type="ORF">BDV40DRAFT_291717</name>
</gene>
<dbReference type="Proteomes" id="UP000326950">
    <property type="component" value="Unassembled WGS sequence"/>
</dbReference>
<feature type="domain" description="N-acetyltransferase" evidence="3">
    <location>
        <begin position="29"/>
        <end position="193"/>
    </location>
</feature>
<dbReference type="InterPro" id="IPR036380">
    <property type="entry name" value="Isochorismatase-like_sf"/>
</dbReference>
<dbReference type="Gene3D" id="3.40.50.850">
    <property type="entry name" value="Isochorismatase-like"/>
    <property type="match status" value="1"/>
</dbReference>
<dbReference type="GO" id="GO:1990189">
    <property type="term" value="F:protein N-terminal-serine acetyltransferase activity"/>
    <property type="evidence" value="ECO:0007669"/>
    <property type="project" value="TreeGrafter"/>
</dbReference>
<accession>A0A5N6UJ71</accession>
<dbReference type="PROSITE" id="PS51186">
    <property type="entry name" value="GNAT"/>
    <property type="match status" value="1"/>
</dbReference>
<dbReference type="CDD" id="cd00431">
    <property type="entry name" value="cysteine_hydrolases"/>
    <property type="match status" value="1"/>
</dbReference>
<dbReference type="PANTHER" id="PTHR43441:SF2">
    <property type="entry name" value="FAMILY ACETYLTRANSFERASE, PUTATIVE (AFU_ORTHOLOGUE AFUA_7G00850)-RELATED"/>
    <property type="match status" value="1"/>
</dbReference>
<evidence type="ECO:0000259" key="3">
    <source>
        <dbReference type="PROSITE" id="PS51186"/>
    </source>
</evidence>
<dbReference type="Gene3D" id="3.40.630.30">
    <property type="match status" value="1"/>
</dbReference>
<dbReference type="AlphaFoldDB" id="A0A5N6UJ71"/>
<comment type="similarity">
    <text evidence="1">Belongs to the isochorismatase family.</text>
</comment>